<proteinExistence type="predicted"/>
<protein>
    <submittedName>
        <fullName evidence="1">P-loop containing nucleoside triphosphate hydrolase protein</fullName>
    </submittedName>
</protein>
<accession>A0ACD0P8T8</accession>
<keyword evidence="1" id="KW-0378">Hydrolase</keyword>
<keyword evidence="2" id="KW-1185">Reference proteome</keyword>
<dbReference type="Proteomes" id="UP000245626">
    <property type="component" value="Unassembled WGS sequence"/>
</dbReference>
<name>A0ACD0P8T8_9BASI</name>
<organism evidence="1 2">
    <name type="scientific">Violaceomyces palustris</name>
    <dbReference type="NCBI Taxonomy" id="1673888"/>
    <lineage>
        <taxon>Eukaryota</taxon>
        <taxon>Fungi</taxon>
        <taxon>Dikarya</taxon>
        <taxon>Basidiomycota</taxon>
        <taxon>Ustilaginomycotina</taxon>
        <taxon>Ustilaginomycetes</taxon>
        <taxon>Violaceomycetales</taxon>
        <taxon>Violaceomycetaceae</taxon>
        <taxon>Violaceomyces</taxon>
    </lineage>
</organism>
<sequence length="690" mass="76601">MPLAQSKNRVGLGHAIINRKAKEAKMKNSSEFHTTDINNYGSTSNLRSVTHEGDLEEFLNTAQLADADFTAERRNVTIVSAPGLTRSDRHRHNPYLLSGEEENEVLRKHGENKERLRVPRRPAWTSGTTRSQLERAEKDSFLEWRRGLAQLQEGVGLVLTPFERNIEVWRQLWRVVERSHLVVQIVDARNPLRFRCEDLENYVSSLGLATPQGQGYRQLKQGEQGYRRNLLLINKADLLDQNQRRQWADYFESQGIQYAFFSALDAAALQAAQAEEEQRIADEREERERRRREKAENPDDEEEEGEEEEDGEEEEERVQQGDDETLAEATAESVRISSETDAVSAAMANAVANLGGGQGSKRDMTRVLNVLELEELFMASAPPLESFKVEGSPPSKLIVGLVGYPNVGKSSTINALLGAKKVSVSSTPGKTKHFQTIHFSPTTLLCDCPGLVFPQFATSSADLVCDGVLPIDQMREYTGPAELVAKRIPKDIIEATYGFRIQTLAEEEGGTGQPTGLEILTAYALARGYTRQGQGGPDETRSVRYILKDYVNAKLLYAHPPPGVDADLFNEEQRNRARESLKGRRYDPTKEEGEEEDGRSSTTTKTASKPGGAKSSALDRDFFDSSNDSKPKIMGRKGIASDRLRGRVNDDGTVNASVGGMKESLSSSGGGKKHNKANKRKKNRSGAGFD</sequence>
<evidence type="ECO:0000313" key="2">
    <source>
        <dbReference type="Proteomes" id="UP000245626"/>
    </source>
</evidence>
<gene>
    <name evidence="1" type="ORF">IE53DRAFT_323038</name>
</gene>
<evidence type="ECO:0000313" key="1">
    <source>
        <dbReference type="EMBL" id="PWN54412.1"/>
    </source>
</evidence>
<reference evidence="1 2" key="1">
    <citation type="journal article" date="2018" name="Mol. Biol. Evol.">
        <title>Broad Genomic Sampling Reveals a Smut Pathogenic Ancestry of the Fungal Clade Ustilaginomycotina.</title>
        <authorList>
            <person name="Kijpornyongpan T."/>
            <person name="Mondo S.J."/>
            <person name="Barry K."/>
            <person name="Sandor L."/>
            <person name="Lee J."/>
            <person name="Lipzen A."/>
            <person name="Pangilinan J."/>
            <person name="LaButti K."/>
            <person name="Hainaut M."/>
            <person name="Henrissat B."/>
            <person name="Grigoriev I.V."/>
            <person name="Spatafora J.W."/>
            <person name="Aime M.C."/>
        </authorList>
    </citation>
    <scope>NUCLEOTIDE SEQUENCE [LARGE SCALE GENOMIC DNA]</scope>
    <source>
        <strain evidence="1 2">SA 807</strain>
    </source>
</reference>
<dbReference type="EMBL" id="KZ819685">
    <property type="protein sequence ID" value="PWN54412.1"/>
    <property type="molecule type" value="Genomic_DNA"/>
</dbReference>